<protein>
    <submittedName>
        <fullName evidence="2">Uncharacterized protein</fullName>
    </submittedName>
</protein>
<dbReference type="EMBL" id="WVTA01000001">
    <property type="protein sequence ID" value="KAK3217411.1"/>
    <property type="molecule type" value="Genomic_DNA"/>
</dbReference>
<sequence length="211" mass="23136">MADLEAVRRVPIVTFDVPIATHASIFDYIPFFFEILILILFFPIWFILEVIRTFIKGVVATARFLFEGDAEFEAETQKRFTIGEEDQVKGGETVVAALEEEEVVSLGDILASSKEDQDVLVEYVLVQGPSIQHRSVQDHSAQDIIDKIASGGGSVEYPADQVPKVNSIGSSQALEGNTNGISYHGEPGEESALSTIGPFALFILMLSFFFG</sequence>
<keyword evidence="3" id="KW-1185">Reference proteome</keyword>
<dbReference type="Proteomes" id="UP001280581">
    <property type="component" value="Unassembled WGS sequence"/>
</dbReference>
<organism evidence="2 3">
    <name type="scientific">Pseudopithomyces chartarum</name>
    <dbReference type="NCBI Taxonomy" id="1892770"/>
    <lineage>
        <taxon>Eukaryota</taxon>
        <taxon>Fungi</taxon>
        <taxon>Dikarya</taxon>
        <taxon>Ascomycota</taxon>
        <taxon>Pezizomycotina</taxon>
        <taxon>Dothideomycetes</taxon>
        <taxon>Pleosporomycetidae</taxon>
        <taxon>Pleosporales</taxon>
        <taxon>Massarineae</taxon>
        <taxon>Didymosphaeriaceae</taxon>
        <taxon>Pseudopithomyces</taxon>
    </lineage>
</organism>
<evidence type="ECO:0000313" key="2">
    <source>
        <dbReference type="EMBL" id="KAK3217411.1"/>
    </source>
</evidence>
<name>A0AAN6MA18_9PLEO</name>
<keyword evidence="1" id="KW-0812">Transmembrane</keyword>
<proteinExistence type="predicted"/>
<reference evidence="2 3" key="1">
    <citation type="submission" date="2021-02" db="EMBL/GenBank/DDBJ databases">
        <title>Genome assembly of Pseudopithomyces chartarum.</title>
        <authorList>
            <person name="Jauregui R."/>
            <person name="Singh J."/>
            <person name="Voisey C."/>
        </authorList>
    </citation>
    <scope>NUCLEOTIDE SEQUENCE [LARGE SCALE GENOMIC DNA]</scope>
    <source>
        <strain evidence="2 3">AGR01</strain>
    </source>
</reference>
<keyword evidence="1" id="KW-0472">Membrane</keyword>
<comment type="caution">
    <text evidence="2">The sequence shown here is derived from an EMBL/GenBank/DDBJ whole genome shotgun (WGS) entry which is preliminary data.</text>
</comment>
<dbReference type="AlphaFoldDB" id="A0AAN6MA18"/>
<evidence type="ECO:0000256" key="1">
    <source>
        <dbReference type="SAM" id="Phobius"/>
    </source>
</evidence>
<feature type="transmembrane region" description="Helical" evidence="1">
    <location>
        <begin position="28"/>
        <end position="48"/>
    </location>
</feature>
<keyword evidence="1" id="KW-1133">Transmembrane helix</keyword>
<accession>A0AAN6MA18</accession>
<gene>
    <name evidence="2" type="ORF">GRF29_1g2999292</name>
</gene>
<evidence type="ECO:0000313" key="3">
    <source>
        <dbReference type="Proteomes" id="UP001280581"/>
    </source>
</evidence>